<dbReference type="Gene3D" id="6.10.340.10">
    <property type="match status" value="1"/>
</dbReference>
<dbReference type="InterPro" id="IPR004358">
    <property type="entry name" value="Sig_transdc_His_kin-like_C"/>
</dbReference>
<feature type="domain" description="HAMP" evidence="12">
    <location>
        <begin position="983"/>
        <end position="1035"/>
    </location>
</feature>
<dbReference type="Gene3D" id="1.10.287.130">
    <property type="match status" value="1"/>
</dbReference>
<dbReference type="GO" id="GO:0005524">
    <property type="term" value="F:ATP binding"/>
    <property type="evidence" value="ECO:0007669"/>
    <property type="project" value="UniProtKB-KW"/>
</dbReference>
<comment type="catalytic activity">
    <reaction evidence="1">
        <text>ATP + protein L-histidine = ADP + protein N-phospho-L-histidine.</text>
        <dbReference type="EC" id="2.7.13.3"/>
    </reaction>
</comment>
<dbReference type="PROSITE" id="PS50109">
    <property type="entry name" value="HIS_KIN"/>
    <property type="match status" value="1"/>
</dbReference>
<protein>
    <recommendedName>
        <fullName evidence="3">histidine kinase</fullName>
        <ecNumber evidence="3">2.7.13.3</ecNumber>
    </recommendedName>
</protein>
<keyword evidence="10" id="KW-0812">Transmembrane</keyword>
<feature type="transmembrane region" description="Helical" evidence="10">
    <location>
        <begin position="286"/>
        <end position="304"/>
    </location>
</feature>
<feature type="transmembrane region" description="Helical" evidence="10">
    <location>
        <begin position="7"/>
        <end position="26"/>
    </location>
</feature>
<keyword evidence="6" id="KW-0547">Nucleotide-binding</keyword>
<dbReference type="InterPro" id="IPR003594">
    <property type="entry name" value="HATPase_dom"/>
</dbReference>
<dbReference type="RefSeq" id="WP_190887637.1">
    <property type="nucleotide sequence ID" value="NZ_JACWZY010000010.1"/>
</dbReference>
<dbReference type="PANTHER" id="PTHR43065">
    <property type="entry name" value="SENSOR HISTIDINE KINASE"/>
    <property type="match status" value="1"/>
</dbReference>
<feature type="transmembrane region" description="Helical" evidence="10">
    <location>
        <begin position="212"/>
        <end position="231"/>
    </location>
</feature>
<gene>
    <name evidence="13" type="ORF">IC229_14130</name>
</gene>
<evidence type="ECO:0000256" key="7">
    <source>
        <dbReference type="ARBA" id="ARBA00022777"/>
    </source>
</evidence>
<dbReference type="CDD" id="cd00075">
    <property type="entry name" value="HATPase"/>
    <property type="match status" value="1"/>
</dbReference>
<proteinExistence type="predicted"/>
<dbReference type="PRINTS" id="PR00344">
    <property type="entry name" value="BCTRLSENSOR"/>
</dbReference>
<dbReference type="CDD" id="cd00082">
    <property type="entry name" value="HisKA"/>
    <property type="match status" value="1"/>
</dbReference>
<feature type="domain" description="Histidine kinase" evidence="11">
    <location>
        <begin position="1052"/>
        <end position="1270"/>
    </location>
</feature>
<evidence type="ECO:0000256" key="3">
    <source>
        <dbReference type="ARBA" id="ARBA00012438"/>
    </source>
</evidence>
<keyword evidence="10" id="KW-1133">Transmembrane helix</keyword>
<keyword evidence="4" id="KW-0597">Phosphoprotein</keyword>
<evidence type="ECO:0000256" key="10">
    <source>
        <dbReference type="SAM" id="Phobius"/>
    </source>
</evidence>
<evidence type="ECO:0000256" key="9">
    <source>
        <dbReference type="ARBA" id="ARBA00023012"/>
    </source>
</evidence>
<feature type="transmembrane region" description="Helical" evidence="10">
    <location>
        <begin position="366"/>
        <end position="391"/>
    </location>
</feature>
<dbReference type="InterPro" id="IPR036890">
    <property type="entry name" value="HATPase_C_sf"/>
</dbReference>
<dbReference type="GO" id="GO:0016020">
    <property type="term" value="C:membrane"/>
    <property type="evidence" value="ECO:0007669"/>
    <property type="project" value="UniProtKB-SubCell"/>
</dbReference>
<dbReference type="InterPro" id="IPR003661">
    <property type="entry name" value="HisK_dim/P_dom"/>
</dbReference>
<keyword evidence="7 13" id="KW-0418">Kinase</keyword>
<evidence type="ECO:0000256" key="5">
    <source>
        <dbReference type="ARBA" id="ARBA00022679"/>
    </source>
</evidence>
<dbReference type="SMART" id="SM00387">
    <property type="entry name" value="HATPase_c"/>
    <property type="match status" value="1"/>
</dbReference>
<dbReference type="Gene3D" id="3.30.565.10">
    <property type="entry name" value="Histidine kinase-like ATPase, C-terminal domain"/>
    <property type="match status" value="1"/>
</dbReference>
<dbReference type="EC" id="2.7.13.3" evidence="3"/>
<feature type="transmembrane region" description="Helical" evidence="10">
    <location>
        <begin position="460"/>
        <end position="478"/>
    </location>
</feature>
<keyword evidence="8" id="KW-0067">ATP-binding</keyword>
<evidence type="ECO:0000256" key="1">
    <source>
        <dbReference type="ARBA" id="ARBA00000085"/>
    </source>
</evidence>
<dbReference type="Pfam" id="PF00512">
    <property type="entry name" value="HisKA"/>
    <property type="match status" value="1"/>
</dbReference>
<reference evidence="13" key="1">
    <citation type="submission" date="2020-09" db="EMBL/GenBank/DDBJ databases">
        <authorList>
            <person name="Kim M.K."/>
        </authorList>
    </citation>
    <scope>NUCLEOTIDE SEQUENCE</scope>
    <source>
        <strain evidence="13">BT702</strain>
    </source>
</reference>
<dbReference type="CDD" id="cd06225">
    <property type="entry name" value="HAMP"/>
    <property type="match status" value="1"/>
</dbReference>
<accession>A0A926XX68</accession>
<dbReference type="SMART" id="SM00388">
    <property type="entry name" value="HisKA"/>
    <property type="match status" value="1"/>
</dbReference>
<evidence type="ECO:0000256" key="4">
    <source>
        <dbReference type="ARBA" id="ARBA00022553"/>
    </source>
</evidence>
<feature type="transmembrane region" description="Helical" evidence="10">
    <location>
        <begin position="243"/>
        <end position="266"/>
    </location>
</feature>
<dbReference type="Proteomes" id="UP000598820">
    <property type="component" value="Unassembled WGS sequence"/>
</dbReference>
<keyword evidence="9" id="KW-0902">Two-component regulatory system</keyword>
<dbReference type="SUPFAM" id="SSF47384">
    <property type="entry name" value="Homodimeric domain of signal transducing histidine kinase"/>
    <property type="match status" value="1"/>
</dbReference>
<name>A0A926XX68_9BACT</name>
<organism evidence="13 14">
    <name type="scientific">Spirosoma profusum</name>
    <dbReference type="NCBI Taxonomy" id="2771354"/>
    <lineage>
        <taxon>Bacteria</taxon>
        <taxon>Pseudomonadati</taxon>
        <taxon>Bacteroidota</taxon>
        <taxon>Cytophagia</taxon>
        <taxon>Cytophagales</taxon>
        <taxon>Cytophagaceae</taxon>
        <taxon>Spirosoma</taxon>
    </lineage>
</organism>
<keyword evidence="5" id="KW-0808">Transferase</keyword>
<dbReference type="InterPro" id="IPR036097">
    <property type="entry name" value="HisK_dim/P_sf"/>
</dbReference>
<feature type="transmembrane region" description="Helical" evidence="10">
    <location>
        <begin position="791"/>
        <end position="810"/>
    </location>
</feature>
<dbReference type="Pfam" id="PF00672">
    <property type="entry name" value="HAMP"/>
    <property type="match status" value="1"/>
</dbReference>
<evidence type="ECO:0000259" key="11">
    <source>
        <dbReference type="PROSITE" id="PS50109"/>
    </source>
</evidence>
<dbReference type="PANTHER" id="PTHR43065:SF10">
    <property type="entry name" value="PEROXIDE STRESS-ACTIVATED HISTIDINE KINASE MAK3"/>
    <property type="match status" value="1"/>
</dbReference>
<feature type="transmembrane region" description="Helical" evidence="10">
    <location>
        <begin position="403"/>
        <end position="424"/>
    </location>
</feature>
<dbReference type="GO" id="GO:0000155">
    <property type="term" value="F:phosphorelay sensor kinase activity"/>
    <property type="evidence" value="ECO:0007669"/>
    <property type="project" value="InterPro"/>
</dbReference>
<comment type="caution">
    <text evidence="13">The sequence shown here is derived from an EMBL/GenBank/DDBJ whole genome shotgun (WGS) entry which is preliminary data.</text>
</comment>
<dbReference type="SUPFAM" id="SSF55874">
    <property type="entry name" value="ATPase domain of HSP90 chaperone/DNA topoisomerase II/histidine kinase"/>
    <property type="match status" value="1"/>
</dbReference>
<dbReference type="EMBL" id="JACWZY010000010">
    <property type="protein sequence ID" value="MBD2701785.1"/>
    <property type="molecule type" value="Genomic_DNA"/>
</dbReference>
<feature type="transmembrane region" description="Helical" evidence="10">
    <location>
        <begin position="964"/>
        <end position="986"/>
    </location>
</feature>
<feature type="transmembrane region" description="Helical" evidence="10">
    <location>
        <begin position="325"/>
        <end position="346"/>
    </location>
</feature>
<dbReference type="SUPFAM" id="SSF158472">
    <property type="entry name" value="HAMP domain-like"/>
    <property type="match status" value="1"/>
</dbReference>
<keyword evidence="10" id="KW-0472">Membrane</keyword>
<evidence type="ECO:0000313" key="13">
    <source>
        <dbReference type="EMBL" id="MBD2701785.1"/>
    </source>
</evidence>
<evidence type="ECO:0000256" key="6">
    <source>
        <dbReference type="ARBA" id="ARBA00022741"/>
    </source>
</evidence>
<dbReference type="Pfam" id="PF02518">
    <property type="entry name" value="HATPase_c"/>
    <property type="match status" value="1"/>
</dbReference>
<dbReference type="InterPro" id="IPR003660">
    <property type="entry name" value="HAMP_dom"/>
</dbReference>
<dbReference type="PROSITE" id="PS50885">
    <property type="entry name" value="HAMP"/>
    <property type="match status" value="1"/>
</dbReference>
<evidence type="ECO:0000256" key="2">
    <source>
        <dbReference type="ARBA" id="ARBA00004370"/>
    </source>
</evidence>
<evidence type="ECO:0000256" key="8">
    <source>
        <dbReference type="ARBA" id="ARBA00022840"/>
    </source>
</evidence>
<comment type="subcellular location">
    <subcellularLocation>
        <location evidence="2">Membrane</location>
    </subcellularLocation>
</comment>
<sequence>MKRIVEHIFLLLAVVFLSMSGLYYSLLEQSSPGATDEQYIFSVQQRVKEEMQVSSNELAKVVAILKTKPNPTFSELRIDARYPYFVFRNKQLEYWSDHRFIPDYARIEAITNPKLIDVEQSRYIVSHQRVRSGNDQVDVFSLVNVYRYYHSNNTYLKSGYNPNLFSQDPQDVVSERQKDFQAIYDNSSAFLFSVIPPVVDAYRNQNTPTNTVILATGGILFLGIYLIQLMLRLMRKRQYEWGFLCLAGYLLILRAVMLYFSVPFLFYDIDLFNPKYYASSVLVPSLGDLLVNTVFVVILAFYWVRHYYRSRSYMALLHLPSWVQLVLSVGCIVLSYTVFSLCYSELNNIYEKSQFTLDITLSIHFSFLKIVCLVVFITISFIYFLITHVLASLFLRFNRNKPILIGLSLILAGTILSAGVWLAIGGSLDSVFLLNGFYLVLIYISELPRSLYSFRYKTSSYLFLAALICAVMTSYVVYKQEIRKQLVHKQEFATQLLAENDQLGEFLMSKAQELIQKDADISRSLKIDTLFVRERIQHRVKNIHLDKYFDKYDIDVLSFQANGLPLDISPNAVPLATLTSRYRQAAYKTAYPGIYFVNEVGNEFVKQYLCFIGIPSNRPALTPGGSQSVSPPDTVGYVVLDLRLRNELPKSVYPELLVDTKFTQNPDIQNYSYALFSGPKLGGQSLGELQPRKIYGTGSYNYDRKFNLGILTNPALFTTGLTSNGYQHVAQRGQDGRIVVVSSEAYPFKNIFSNFSFLYLLLVVTVIVVIIGYAIKYFFSQYGINYSTKIQMLLNFAFFLPLALVILLISKDISSNYIDNQRSTYISNTRNIATNFLTYLDEHLTLKKRSKASMEEELAKIARDADLDINLFDTKGHLYTSTRPLIYESGYLSKQINPEAFIHIIEDKESERLLDESLGNKQYRTAYVAVKTYDGRLLGVLSIPYFYAQPELDRQIIEVTASALSVFSILFLIFLVLSYIALHFLIKPLKLLTQKIRKTNLEHRNEPLPWRTDDEIGLLIRAYNRMLVKLEENKQALAQTEKQSAWQEMAKQVAHEIKNPLTPMKLTLQHLQRTLPNQSNSANGNNDPARRIILRTFDSLLDQIDTLSDIATSFSDFAKMPLPKRETFEVTAVLNKTADLYADNPRLTLRRQIAKGPILTTGDRQMIGRIITNLIVNAIQSVPPSRKPVIELKLFINNDDVQIEIHDNGAGIPEAIQGKVFLPNFSTKQEGSGLGLAIAKRGVEHAGGTIWFETVEGVGTSFFISLPLEKVAEASVSKPVNY</sequence>
<keyword evidence="14" id="KW-1185">Reference proteome</keyword>
<dbReference type="InterPro" id="IPR005467">
    <property type="entry name" value="His_kinase_dom"/>
</dbReference>
<evidence type="ECO:0000313" key="14">
    <source>
        <dbReference type="Proteomes" id="UP000598820"/>
    </source>
</evidence>
<feature type="transmembrane region" description="Helical" evidence="10">
    <location>
        <begin position="757"/>
        <end position="779"/>
    </location>
</feature>
<evidence type="ECO:0000259" key="12">
    <source>
        <dbReference type="PROSITE" id="PS50885"/>
    </source>
</evidence>